<dbReference type="CDD" id="cd01948">
    <property type="entry name" value="EAL"/>
    <property type="match status" value="1"/>
</dbReference>
<sequence>MTIVKQVQGDIQTLEGISVCIRGVAVNNSNEMSNIMQEINNGNSFIRMGVADTDGVVQLFDIGGKLNEPINLGEELFFQKALAGESSISATTEDPFSEGEYINYYAVPIKDKNKQVFKILCAVNPADTLANIINSPIFKGAGCSNIMNQNGQFVIRARGSSAEKMDARSLDDMKFLTKEQKQKLMNALKKGEETSLTYKENGQEQISIAEPIGINGWSITGAVPKAVIKQRYSQTAIGVSAIIFTALCIFLLLLYQQQKIMHRNEKSLRNLAYVDQLTGCSNFSKFLLDAGDFVQRTEQYAVWYCDLKNFKYFNDIFGYKAGDSVLQALAQQFKKYENREFLFCRVSADNFTGIRTYDNRTELEQWFDELAGLRHVDGSDVLEKDFIHLSMGFYCPRTGDEKRSINDMVNRANMAQNSVKQLPGNQCAFFTDQIRLQALKETEIESDGKIGINAGQFIAHFQPKVNIQKGNRIVGAEALARWKHPEKGMIPPDEFIPIFEKTGLIAELDRSIFCEACRWLHSYLAEGNQPISIAVNVSRLGLLEPDFIEYYTKVKEQYQIPDNVLQLEFTESLALGDDDMFNHIVRILQSKGFTCSLDDFGSGYSSLNVLKNLPVSVLKLDMLFFRKSVDIKRERIVVSNIINMARELKIKTIAEGVENTETVDFLRAAGCDVIQGYIFSKPLSQEEFGCLIREMGDRAMPLCGEREDTNEK</sequence>
<dbReference type="InterPro" id="IPR050706">
    <property type="entry name" value="Cyclic-di-GMP_PDE-like"/>
</dbReference>
<keyword evidence="5" id="KW-1185">Reference proteome</keyword>
<dbReference type="NCBIfam" id="TIGR00254">
    <property type="entry name" value="GGDEF"/>
    <property type="match status" value="1"/>
</dbReference>
<keyword evidence="1" id="KW-0812">Transmembrane</keyword>
<dbReference type="Gene3D" id="3.30.450.20">
    <property type="entry name" value="PAS domain"/>
    <property type="match status" value="1"/>
</dbReference>
<dbReference type="SMART" id="SM00052">
    <property type="entry name" value="EAL"/>
    <property type="match status" value="1"/>
</dbReference>
<evidence type="ECO:0000259" key="2">
    <source>
        <dbReference type="PROSITE" id="PS50883"/>
    </source>
</evidence>
<dbReference type="InterPro" id="IPR035919">
    <property type="entry name" value="EAL_sf"/>
</dbReference>
<dbReference type="Gene3D" id="3.30.70.270">
    <property type="match status" value="1"/>
</dbReference>
<dbReference type="SUPFAM" id="SSF55073">
    <property type="entry name" value="Nucleotide cyclase"/>
    <property type="match status" value="1"/>
</dbReference>
<evidence type="ECO:0000256" key="1">
    <source>
        <dbReference type="SAM" id="Phobius"/>
    </source>
</evidence>
<feature type="domain" description="EAL" evidence="2">
    <location>
        <begin position="441"/>
        <end position="696"/>
    </location>
</feature>
<evidence type="ECO:0000313" key="4">
    <source>
        <dbReference type="EMBL" id="MCU7379625.1"/>
    </source>
</evidence>
<dbReference type="InterPro" id="IPR043128">
    <property type="entry name" value="Rev_trsase/Diguanyl_cyclase"/>
</dbReference>
<protein>
    <submittedName>
        <fullName evidence="4">GGDEF domain-containing protein</fullName>
    </submittedName>
</protein>
<dbReference type="PROSITE" id="PS50887">
    <property type="entry name" value="GGDEF"/>
    <property type="match status" value="1"/>
</dbReference>
<dbReference type="GO" id="GO:0071111">
    <property type="term" value="F:cyclic-guanylate-specific phosphodiesterase activity"/>
    <property type="evidence" value="ECO:0007669"/>
    <property type="project" value="InterPro"/>
</dbReference>
<proteinExistence type="predicted"/>
<comment type="caution">
    <text evidence="4">The sequence shown here is derived from an EMBL/GenBank/DDBJ whole genome shotgun (WGS) entry which is preliminary data.</text>
</comment>
<feature type="transmembrane region" description="Helical" evidence="1">
    <location>
        <begin position="235"/>
        <end position="255"/>
    </location>
</feature>
<dbReference type="SMART" id="SM00267">
    <property type="entry name" value="GGDEF"/>
    <property type="match status" value="1"/>
</dbReference>
<dbReference type="SUPFAM" id="SSF141868">
    <property type="entry name" value="EAL domain-like"/>
    <property type="match status" value="1"/>
</dbReference>
<dbReference type="RefSeq" id="WP_253020949.1">
    <property type="nucleotide sequence ID" value="NZ_JAOSHN010000006.1"/>
</dbReference>
<evidence type="ECO:0000313" key="5">
    <source>
        <dbReference type="Proteomes" id="UP001065549"/>
    </source>
</evidence>
<evidence type="ECO:0000259" key="3">
    <source>
        <dbReference type="PROSITE" id="PS50887"/>
    </source>
</evidence>
<dbReference type="PANTHER" id="PTHR33121:SF70">
    <property type="entry name" value="SIGNALING PROTEIN YKOW"/>
    <property type="match status" value="1"/>
</dbReference>
<gene>
    <name evidence="4" type="ORF">OBO34_14860</name>
</gene>
<dbReference type="PANTHER" id="PTHR33121">
    <property type="entry name" value="CYCLIC DI-GMP PHOSPHODIESTERASE PDEF"/>
    <property type="match status" value="1"/>
</dbReference>
<feature type="domain" description="GGDEF" evidence="3">
    <location>
        <begin position="298"/>
        <end position="432"/>
    </location>
</feature>
<dbReference type="Proteomes" id="UP001065549">
    <property type="component" value="Unassembled WGS sequence"/>
</dbReference>
<dbReference type="InterPro" id="IPR000160">
    <property type="entry name" value="GGDEF_dom"/>
</dbReference>
<keyword evidence="1" id="KW-0472">Membrane</keyword>
<organism evidence="4 5">
    <name type="scientific">Hominibacterium faecale</name>
    <dbReference type="NCBI Taxonomy" id="2839743"/>
    <lineage>
        <taxon>Bacteria</taxon>
        <taxon>Bacillati</taxon>
        <taxon>Bacillota</taxon>
        <taxon>Clostridia</taxon>
        <taxon>Peptostreptococcales</taxon>
        <taxon>Anaerovoracaceae</taxon>
        <taxon>Hominibacterium</taxon>
    </lineage>
</organism>
<dbReference type="Gene3D" id="3.20.20.450">
    <property type="entry name" value="EAL domain"/>
    <property type="match status" value="1"/>
</dbReference>
<dbReference type="InterPro" id="IPR029787">
    <property type="entry name" value="Nucleotide_cyclase"/>
</dbReference>
<reference evidence="4" key="1">
    <citation type="submission" date="2022-09" db="EMBL/GenBank/DDBJ databases">
        <title>Culturomic study of gut microbiota in children with autism spectrum disorder.</title>
        <authorList>
            <person name="Efimov B.A."/>
            <person name="Chaplin A.V."/>
            <person name="Sokolova S.R."/>
            <person name="Pikina A.P."/>
            <person name="Korzhanova M."/>
            <person name="Belova V."/>
            <person name="Korostin D."/>
        </authorList>
    </citation>
    <scope>NUCLEOTIDE SEQUENCE</scope>
    <source>
        <strain evidence="4">ASD5510</strain>
    </source>
</reference>
<dbReference type="AlphaFoldDB" id="A0A9J6QQW0"/>
<dbReference type="Pfam" id="PF00990">
    <property type="entry name" value="GGDEF"/>
    <property type="match status" value="1"/>
</dbReference>
<accession>A0A9J6QQW0</accession>
<name>A0A9J6QQW0_9FIRM</name>
<dbReference type="PROSITE" id="PS50883">
    <property type="entry name" value="EAL"/>
    <property type="match status" value="1"/>
</dbReference>
<keyword evidence="1" id="KW-1133">Transmembrane helix</keyword>
<dbReference type="InterPro" id="IPR001633">
    <property type="entry name" value="EAL_dom"/>
</dbReference>
<dbReference type="EMBL" id="JAOSHN010000006">
    <property type="protein sequence ID" value="MCU7379625.1"/>
    <property type="molecule type" value="Genomic_DNA"/>
</dbReference>
<dbReference type="Pfam" id="PF00563">
    <property type="entry name" value="EAL"/>
    <property type="match status" value="1"/>
</dbReference>